<dbReference type="SUPFAM" id="SSF51735">
    <property type="entry name" value="NAD(P)-binding Rossmann-fold domains"/>
    <property type="match status" value="1"/>
</dbReference>
<dbReference type="InterPro" id="IPR051783">
    <property type="entry name" value="NAD(P)-dependent_oxidoreduct"/>
</dbReference>
<dbReference type="InterPro" id="IPR036291">
    <property type="entry name" value="NAD(P)-bd_dom_sf"/>
</dbReference>
<evidence type="ECO:0000313" key="2">
    <source>
        <dbReference type="EMBL" id="CAF0779704.1"/>
    </source>
</evidence>
<dbReference type="GO" id="GO:0004029">
    <property type="term" value="F:aldehyde dehydrogenase (NAD+) activity"/>
    <property type="evidence" value="ECO:0007669"/>
    <property type="project" value="TreeGrafter"/>
</dbReference>
<dbReference type="GO" id="GO:0005737">
    <property type="term" value="C:cytoplasm"/>
    <property type="evidence" value="ECO:0007669"/>
    <property type="project" value="TreeGrafter"/>
</dbReference>
<organism evidence="2 4">
    <name type="scientific">Adineta steineri</name>
    <dbReference type="NCBI Taxonomy" id="433720"/>
    <lineage>
        <taxon>Eukaryota</taxon>
        <taxon>Metazoa</taxon>
        <taxon>Spiralia</taxon>
        <taxon>Gnathifera</taxon>
        <taxon>Rotifera</taxon>
        <taxon>Eurotatoria</taxon>
        <taxon>Bdelloidea</taxon>
        <taxon>Adinetida</taxon>
        <taxon>Adinetidae</taxon>
        <taxon>Adineta</taxon>
    </lineage>
</organism>
<evidence type="ECO:0000313" key="4">
    <source>
        <dbReference type="Proteomes" id="UP000663860"/>
    </source>
</evidence>
<dbReference type="CDD" id="cd05262">
    <property type="entry name" value="SDR_a7"/>
    <property type="match status" value="1"/>
</dbReference>
<dbReference type="PANTHER" id="PTHR48079">
    <property type="entry name" value="PROTEIN YEEZ"/>
    <property type="match status" value="1"/>
</dbReference>
<proteinExistence type="predicted"/>
<dbReference type="PANTHER" id="PTHR48079:SF9">
    <property type="entry name" value="PUTATIVE-RELATED"/>
    <property type="match status" value="1"/>
</dbReference>
<evidence type="ECO:0000259" key="1">
    <source>
        <dbReference type="Pfam" id="PF01370"/>
    </source>
</evidence>
<sequence length="306" mass="32797">MRVFVTGAAGFIGRAVVQELINHGHQVLGLARSDASAELITKAGGLPHRGDLEDLESLKSGARAADGVIHLAFVHDFSNMAKCTAIDRAAIEAMGEAMAGTGKPLVIASGILFLPKGKLTTEDTEPDRNHPFAERGLSADLVYQLSKEKNIRGSVIRLSPTVHGKEDKGFIPALINLARQKGFVTYVGDGSARWPAVHRLDAAVLFRLALEKGTAGATYHAVAEQAIPIKDIMTVIGKHLQLPVESKSLNEAAEAIGFFAHVISSDNPTSSEKTQKELGWHPSQPKLLDDIEANYFSSESKAKYSS</sequence>
<dbReference type="Proteomes" id="UP000663860">
    <property type="component" value="Unassembled WGS sequence"/>
</dbReference>
<dbReference type="Pfam" id="PF01370">
    <property type="entry name" value="Epimerase"/>
    <property type="match status" value="1"/>
</dbReference>
<dbReference type="EMBL" id="CAJOBB010002085">
    <property type="protein sequence ID" value="CAF3936348.1"/>
    <property type="molecule type" value="Genomic_DNA"/>
</dbReference>
<dbReference type="Proteomes" id="UP000663868">
    <property type="component" value="Unassembled WGS sequence"/>
</dbReference>
<dbReference type="Gene3D" id="3.40.50.720">
    <property type="entry name" value="NAD(P)-binding Rossmann-like Domain"/>
    <property type="match status" value="1"/>
</dbReference>
<dbReference type="EMBL" id="CAJNOE010000035">
    <property type="protein sequence ID" value="CAF0779704.1"/>
    <property type="molecule type" value="Genomic_DNA"/>
</dbReference>
<reference evidence="2" key="1">
    <citation type="submission" date="2021-02" db="EMBL/GenBank/DDBJ databases">
        <authorList>
            <person name="Nowell W R."/>
        </authorList>
    </citation>
    <scope>NUCLEOTIDE SEQUENCE</scope>
</reference>
<gene>
    <name evidence="2" type="ORF">IZO911_LOCUS5763</name>
    <name evidence="3" type="ORF">KXQ929_LOCUS24763</name>
</gene>
<dbReference type="AlphaFoldDB" id="A0A813RBL6"/>
<feature type="domain" description="NAD-dependent epimerase/dehydratase" evidence="1">
    <location>
        <begin position="3"/>
        <end position="219"/>
    </location>
</feature>
<protein>
    <recommendedName>
        <fullName evidence="1">NAD-dependent epimerase/dehydratase domain-containing protein</fullName>
    </recommendedName>
</protein>
<accession>A0A813RBL6</accession>
<name>A0A813RBL6_9BILA</name>
<evidence type="ECO:0000313" key="3">
    <source>
        <dbReference type="EMBL" id="CAF3936348.1"/>
    </source>
</evidence>
<comment type="caution">
    <text evidence="2">The sequence shown here is derived from an EMBL/GenBank/DDBJ whole genome shotgun (WGS) entry which is preliminary data.</text>
</comment>
<dbReference type="InterPro" id="IPR001509">
    <property type="entry name" value="Epimerase_deHydtase"/>
</dbReference>